<keyword evidence="2" id="KW-1185">Reference proteome</keyword>
<comment type="caution">
    <text evidence="1">The sequence shown here is derived from an EMBL/GenBank/DDBJ whole genome shotgun (WGS) entry which is preliminary data.</text>
</comment>
<reference evidence="1" key="1">
    <citation type="submission" date="2023-04" db="EMBL/GenBank/DDBJ databases">
        <title>Phytophthora fragariaefolia NBRC 109709.</title>
        <authorList>
            <person name="Ichikawa N."/>
            <person name="Sato H."/>
            <person name="Tonouchi N."/>
        </authorList>
    </citation>
    <scope>NUCLEOTIDE SEQUENCE</scope>
    <source>
        <strain evidence="1">NBRC 109709</strain>
    </source>
</reference>
<proteinExistence type="predicted"/>
<evidence type="ECO:0000313" key="2">
    <source>
        <dbReference type="Proteomes" id="UP001165121"/>
    </source>
</evidence>
<dbReference type="OrthoDB" id="7628951at2759"/>
<organism evidence="1 2">
    <name type="scientific">Phytophthora fragariaefolia</name>
    <dbReference type="NCBI Taxonomy" id="1490495"/>
    <lineage>
        <taxon>Eukaryota</taxon>
        <taxon>Sar</taxon>
        <taxon>Stramenopiles</taxon>
        <taxon>Oomycota</taxon>
        <taxon>Peronosporomycetes</taxon>
        <taxon>Peronosporales</taxon>
        <taxon>Peronosporaceae</taxon>
        <taxon>Phytophthora</taxon>
    </lineage>
</organism>
<gene>
    <name evidence="1" type="ORF">Pfra01_000570000</name>
</gene>
<dbReference type="EMBL" id="BSXT01000458">
    <property type="protein sequence ID" value="GMF28014.1"/>
    <property type="molecule type" value="Genomic_DNA"/>
</dbReference>
<protein>
    <submittedName>
        <fullName evidence="1">Unnamed protein product</fullName>
    </submittedName>
</protein>
<evidence type="ECO:0000313" key="1">
    <source>
        <dbReference type="EMBL" id="GMF28014.1"/>
    </source>
</evidence>
<accession>A0A9W6U9R1</accession>
<dbReference type="Proteomes" id="UP001165121">
    <property type="component" value="Unassembled WGS sequence"/>
</dbReference>
<sequence>MSILWNGMNSDQSLQYKTTIWGYIAAASNDYFLEKVNERVEDQYNKQLARLKKQPQFKPNSQDPIRAELSKIEDITARELCVLVGLLVTRTIAPHKEKIGNHWKVTDVGAIPRGCFGQFMVRDRLMFEVYCRKHELPTASGAPIDYNSGPTAVVCNLREVFGQAGPGAGARRLVVMDRFCGTDRNDDDRNVTVHDRIDLVQTFWYTIRSRSTWHNRFDTRSDRGSSGTNILAQATTPIITADGRCTVKSQRTEDVIIGCARCIQVIGKDRGEIVWFIDWWRPKDLNQREIFLERHK</sequence>
<name>A0A9W6U9R1_9STRA</name>
<dbReference type="PANTHER" id="PTHR37069">
    <property type="entry name" value="DDE_TNP_1_7 DOMAIN-CONTAINING PROTEIN"/>
    <property type="match status" value="1"/>
</dbReference>
<dbReference type="PANTHER" id="PTHR37069:SF2">
    <property type="entry name" value="PIGGYBAC TRANSPOSABLE ELEMENT-DERIVED PROTEIN DOMAIN-CONTAINING PROTEIN"/>
    <property type="match status" value="1"/>
</dbReference>
<dbReference type="AlphaFoldDB" id="A0A9W6U9R1"/>